<dbReference type="Gene3D" id="2.10.50.10">
    <property type="entry name" value="Tumor Necrosis Factor Receptor, subunit A, domain 2"/>
    <property type="match status" value="5"/>
</dbReference>
<dbReference type="SMART" id="SM01411">
    <property type="entry name" value="Ephrin_rec_like"/>
    <property type="match status" value="9"/>
</dbReference>
<name>A0A835Y6L6_9CHLO</name>
<feature type="domain" description="TNFR-Cys" evidence="1">
    <location>
        <begin position="311"/>
        <end position="342"/>
    </location>
</feature>
<proteinExistence type="predicted"/>
<dbReference type="PANTHER" id="PTHR46967">
    <property type="entry name" value="INSULIN-LIKE GROWTH FACTOR BINDING PROTEIN,N-TERMINAL"/>
    <property type="match status" value="1"/>
</dbReference>
<dbReference type="Pfam" id="PF07699">
    <property type="entry name" value="Ephrin_rec_like"/>
    <property type="match status" value="3"/>
</dbReference>
<dbReference type="InterPro" id="IPR011641">
    <property type="entry name" value="Tyr-kin_ephrin_A/B_rcpt-like"/>
</dbReference>
<evidence type="ECO:0000313" key="2">
    <source>
        <dbReference type="EMBL" id="KAG2496094.1"/>
    </source>
</evidence>
<dbReference type="InterPro" id="IPR001368">
    <property type="entry name" value="TNFR/NGFR_Cys_rich_reg"/>
</dbReference>
<keyword evidence="3" id="KW-1185">Reference proteome</keyword>
<evidence type="ECO:0000313" key="3">
    <source>
        <dbReference type="Proteomes" id="UP000612055"/>
    </source>
</evidence>
<dbReference type="OrthoDB" id="527488at2759"/>
<dbReference type="SMART" id="SM00261">
    <property type="entry name" value="FU"/>
    <property type="match status" value="6"/>
</dbReference>
<dbReference type="Gene3D" id="2.10.220.10">
    <property type="entry name" value="Hormone Receptor, Insulin-like Growth Factor Receptor 1, Chain A, domain 2"/>
    <property type="match status" value="1"/>
</dbReference>
<feature type="domain" description="TNFR-Cys" evidence="1">
    <location>
        <begin position="45"/>
        <end position="78"/>
    </location>
</feature>
<feature type="domain" description="TNFR-Cys" evidence="1">
    <location>
        <begin position="447"/>
        <end position="480"/>
    </location>
</feature>
<feature type="domain" description="TNFR-Cys" evidence="1">
    <location>
        <begin position="150"/>
        <end position="183"/>
    </location>
</feature>
<dbReference type="SUPFAM" id="SSF57184">
    <property type="entry name" value="Growth factor receptor domain"/>
    <property type="match status" value="3"/>
</dbReference>
<comment type="caution">
    <text evidence="2">The sequence shown here is derived from an EMBL/GenBank/DDBJ whole genome shotgun (WGS) entry which is preliminary data.</text>
</comment>
<protein>
    <recommendedName>
        <fullName evidence="1">TNFR-Cys domain-containing protein</fullName>
    </recommendedName>
</protein>
<sequence>MSQTCRRCPFGSTSAKGSTSCELCPAGSFVDSTHDSYSYGDCTVCPEGTYNDKPGYTGASCKLCPAGFTARDEGATECELCPAGSYVDVVPTTTDDVAYCYQCPENSYTTQPGTIGGCEPCPSGYWAEGGATECTQCPPGTYGSGSCMKCPPATYQDEAGAEECKPCPPGFTTQPGAKNLTQCKICPAGSYVEDDSGNDTPGTAGGCKACPPRTAAPEGSRSVGHCRLCPPGRYFIAGADGEPTGQCIPCPANFSSAEGLVADTCEPCPVGTTSGEGATECTPCPAGSYVQEGVVLPGDPYNSYGTRCVACDEGFYSTEPESLECTPCPLGSSTDGPGSTACIPCADDTSGSEILGAPTCELCDPLSAAGAFTCPAGSGRRTGCTAADKCEACPAGTIGGPSPDFGRDACVPCPIGSIAAMANLTTCTPCDAGSSTDRIGASGCTACKPGYFAAQAGDACSPCPPGTFASANGSASCTPCAAGTTHFLKARTTQEECAVAHVPGTNITVTETFVDRYFTAQTNGGSSTTKYLVSTAPVRTVTLVTGGDPVAAPPGYTQLVTTISDGINTSPPETSEYDPPHPTFALRYSLFQLATANAVGGTGSDDFVLLLEHSDGGFKVCGTRRGADGTVNVSCERLIQSGGSSSVSFRQTETLTLTSMAGV</sequence>
<dbReference type="EMBL" id="JAEHOE010000020">
    <property type="protein sequence ID" value="KAG2496094.1"/>
    <property type="molecule type" value="Genomic_DNA"/>
</dbReference>
<dbReference type="PANTHER" id="PTHR46967:SF1">
    <property type="entry name" value="KERATIN-ASSOCIATED PROTEIN 16-1-LIKE"/>
    <property type="match status" value="1"/>
</dbReference>
<dbReference type="AlphaFoldDB" id="A0A835Y6L6"/>
<dbReference type="InterPro" id="IPR009030">
    <property type="entry name" value="Growth_fac_rcpt_cys_sf"/>
</dbReference>
<dbReference type="FunFam" id="2.10.50.10:FF:000032">
    <property type="entry name" value="Uncharacterized protein, isoform A"/>
    <property type="match status" value="1"/>
</dbReference>
<dbReference type="SMART" id="SM00208">
    <property type="entry name" value="TNFR"/>
    <property type="match status" value="4"/>
</dbReference>
<dbReference type="InterPro" id="IPR006212">
    <property type="entry name" value="Furin_repeat"/>
</dbReference>
<reference evidence="2" key="1">
    <citation type="journal article" date="2020" name="bioRxiv">
        <title>Comparative genomics of Chlamydomonas.</title>
        <authorList>
            <person name="Craig R.J."/>
            <person name="Hasan A.R."/>
            <person name="Ness R.W."/>
            <person name="Keightley P.D."/>
        </authorList>
    </citation>
    <scope>NUCLEOTIDE SEQUENCE</scope>
    <source>
        <strain evidence="2">CCAP 11/70</strain>
    </source>
</reference>
<evidence type="ECO:0000259" key="1">
    <source>
        <dbReference type="SMART" id="SM00208"/>
    </source>
</evidence>
<gene>
    <name evidence="2" type="ORF">HYH03_005697</name>
</gene>
<dbReference type="Proteomes" id="UP000612055">
    <property type="component" value="Unassembled WGS sequence"/>
</dbReference>
<organism evidence="2 3">
    <name type="scientific">Edaphochlamys debaryana</name>
    <dbReference type="NCBI Taxonomy" id="47281"/>
    <lineage>
        <taxon>Eukaryota</taxon>
        <taxon>Viridiplantae</taxon>
        <taxon>Chlorophyta</taxon>
        <taxon>core chlorophytes</taxon>
        <taxon>Chlorophyceae</taxon>
        <taxon>CS clade</taxon>
        <taxon>Chlamydomonadales</taxon>
        <taxon>Chlamydomonadales incertae sedis</taxon>
        <taxon>Edaphochlamys</taxon>
    </lineage>
</organism>
<accession>A0A835Y6L6</accession>